<dbReference type="Proteomes" id="UP000010552">
    <property type="component" value="Unassembled WGS sequence"/>
</dbReference>
<organism evidence="2 3">
    <name type="scientific">Pteropus alecto</name>
    <name type="common">Black flying fox</name>
    <dbReference type="NCBI Taxonomy" id="9402"/>
    <lineage>
        <taxon>Eukaryota</taxon>
        <taxon>Metazoa</taxon>
        <taxon>Chordata</taxon>
        <taxon>Craniata</taxon>
        <taxon>Vertebrata</taxon>
        <taxon>Euteleostomi</taxon>
        <taxon>Mammalia</taxon>
        <taxon>Eutheria</taxon>
        <taxon>Laurasiatheria</taxon>
        <taxon>Chiroptera</taxon>
        <taxon>Yinpterochiroptera</taxon>
        <taxon>Pteropodoidea</taxon>
        <taxon>Pteropodidae</taxon>
        <taxon>Pteropodinae</taxon>
        <taxon>Pteropus</taxon>
    </lineage>
</organism>
<feature type="compositionally biased region" description="Basic residues" evidence="1">
    <location>
        <begin position="1"/>
        <end position="11"/>
    </location>
</feature>
<gene>
    <name evidence="2" type="ORF">PAL_GLEAN10024727</name>
</gene>
<dbReference type="EMBL" id="KB031072">
    <property type="protein sequence ID" value="ELK04403.1"/>
    <property type="molecule type" value="Genomic_DNA"/>
</dbReference>
<feature type="compositionally biased region" description="Polar residues" evidence="1">
    <location>
        <begin position="13"/>
        <end position="22"/>
    </location>
</feature>
<feature type="region of interest" description="Disordered" evidence="1">
    <location>
        <begin position="1"/>
        <end position="32"/>
    </location>
</feature>
<sequence length="120" mass="12937">MQLQGRGHRRQSPLGQHTQTPPTADLPPATCHRGWGLLTTGRGWARGKLKIARPPQEGLPLPVLPTARPHRKEDDLNGVAELRHDIETGGATCWAPGLPLLRAPCQREPPAASCKAGRAT</sequence>
<evidence type="ECO:0000313" key="3">
    <source>
        <dbReference type="Proteomes" id="UP000010552"/>
    </source>
</evidence>
<evidence type="ECO:0000313" key="2">
    <source>
        <dbReference type="EMBL" id="ELK04403.1"/>
    </source>
</evidence>
<proteinExistence type="predicted"/>
<dbReference type="AlphaFoldDB" id="L5K1P9"/>
<protein>
    <submittedName>
        <fullName evidence="2">Uncharacterized protein</fullName>
    </submittedName>
</protein>
<evidence type="ECO:0000256" key="1">
    <source>
        <dbReference type="SAM" id="MobiDB-lite"/>
    </source>
</evidence>
<reference evidence="3" key="1">
    <citation type="journal article" date="2013" name="Science">
        <title>Comparative analysis of bat genomes provides insight into the evolution of flight and immunity.</title>
        <authorList>
            <person name="Zhang G."/>
            <person name="Cowled C."/>
            <person name="Shi Z."/>
            <person name="Huang Z."/>
            <person name="Bishop-Lilly K.A."/>
            <person name="Fang X."/>
            <person name="Wynne J.W."/>
            <person name="Xiong Z."/>
            <person name="Baker M.L."/>
            <person name="Zhao W."/>
            <person name="Tachedjian M."/>
            <person name="Zhu Y."/>
            <person name="Zhou P."/>
            <person name="Jiang X."/>
            <person name="Ng J."/>
            <person name="Yang L."/>
            <person name="Wu L."/>
            <person name="Xiao J."/>
            <person name="Feng Y."/>
            <person name="Chen Y."/>
            <person name="Sun X."/>
            <person name="Zhang Y."/>
            <person name="Marsh G.A."/>
            <person name="Crameri G."/>
            <person name="Broder C.C."/>
            <person name="Frey K.G."/>
            <person name="Wang L.F."/>
            <person name="Wang J."/>
        </authorList>
    </citation>
    <scope>NUCLEOTIDE SEQUENCE [LARGE SCALE GENOMIC DNA]</scope>
</reference>
<keyword evidence="3" id="KW-1185">Reference proteome</keyword>
<accession>L5K1P9</accession>
<dbReference type="InParanoid" id="L5K1P9"/>
<name>L5K1P9_PTEAL</name>